<organism evidence="1">
    <name type="scientific">marine sediment metagenome</name>
    <dbReference type="NCBI Taxonomy" id="412755"/>
    <lineage>
        <taxon>unclassified sequences</taxon>
        <taxon>metagenomes</taxon>
        <taxon>ecological metagenomes</taxon>
    </lineage>
</organism>
<accession>X1A643</accession>
<feature type="non-terminal residue" evidence="1">
    <location>
        <position position="1"/>
    </location>
</feature>
<name>X1A643_9ZZZZ</name>
<dbReference type="Gene3D" id="2.40.160.60">
    <property type="entry name" value="Outer membrane protein transport protein (OMPP1/FadL/TodX)"/>
    <property type="match status" value="1"/>
</dbReference>
<reference evidence="1" key="1">
    <citation type="journal article" date="2014" name="Front. Microbiol.">
        <title>High frequency of phylogenetically diverse reductive dehalogenase-homologous genes in deep subseafloor sedimentary metagenomes.</title>
        <authorList>
            <person name="Kawai M."/>
            <person name="Futagami T."/>
            <person name="Toyoda A."/>
            <person name="Takaki Y."/>
            <person name="Nishi S."/>
            <person name="Hori S."/>
            <person name="Arai W."/>
            <person name="Tsubouchi T."/>
            <person name="Morono Y."/>
            <person name="Uchiyama I."/>
            <person name="Ito T."/>
            <person name="Fujiyama A."/>
            <person name="Inagaki F."/>
            <person name="Takami H."/>
        </authorList>
    </citation>
    <scope>NUCLEOTIDE SEQUENCE</scope>
    <source>
        <strain evidence="1">Expedition CK06-06</strain>
    </source>
</reference>
<evidence type="ECO:0000313" key="1">
    <source>
        <dbReference type="EMBL" id="GAG77209.1"/>
    </source>
</evidence>
<protein>
    <recommendedName>
        <fullName evidence="2">Autotransporter domain-containing protein</fullName>
    </recommendedName>
</protein>
<sequence length="158" mass="16212">AHAQSFGVELFNNVMPASGAMAGTSIASPQDVQSAIRGNPSTLTQYHGTQFAFGSAWIEPTYNLSVEAPGLPAFGVTPFTNAKSDAQGIAAGNIGISQDFSARGYPVTVGLGLFAGAGAGVDFRHIPQSNGTHANIIALDILAGAGTVRRVKKRSSDH</sequence>
<dbReference type="SUPFAM" id="SSF56935">
    <property type="entry name" value="Porins"/>
    <property type="match status" value="1"/>
</dbReference>
<gene>
    <name evidence="1" type="ORF">S01H4_31026</name>
</gene>
<proteinExistence type="predicted"/>
<comment type="caution">
    <text evidence="1">The sequence shown here is derived from an EMBL/GenBank/DDBJ whole genome shotgun (WGS) entry which is preliminary data.</text>
</comment>
<evidence type="ECO:0008006" key="2">
    <source>
        <dbReference type="Google" id="ProtNLM"/>
    </source>
</evidence>
<dbReference type="EMBL" id="BART01016073">
    <property type="protein sequence ID" value="GAG77209.1"/>
    <property type="molecule type" value="Genomic_DNA"/>
</dbReference>
<dbReference type="AlphaFoldDB" id="X1A643"/>